<feature type="non-terminal residue" evidence="2">
    <location>
        <position position="1"/>
    </location>
</feature>
<organism evidence="2 3">
    <name type="scientific">Cucurbita argyrosperma subsp. sororia</name>
    <dbReference type="NCBI Taxonomy" id="37648"/>
    <lineage>
        <taxon>Eukaryota</taxon>
        <taxon>Viridiplantae</taxon>
        <taxon>Streptophyta</taxon>
        <taxon>Embryophyta</taxon>
        <taxon>Tracheophyta</taxon>
        <taxon>Spermatophyta</taxon>
        <taxon>Magnoliopsida</taxon>
        <taxon>eudicotyledons</taxon>
        <taxon>Gunneridae</taxon>
        <taxon>Pentapetalae</taxon>
        <taxon>rosids</taxon>
        <taxon>fabids</taxon>
        <taxon>Cucurbitales</taxon>
        <taxon>Cucurbitaceae</taxon>
        <taxon>Cucurbiteae</taxon>
        <taxon>Cucurbita</taxon>
    </lineage>
</organism>
<evidence type="ECO:0000313" key="3">
    <source>
        <dbReference type="Proteomes" id="UP000685013"/>
    </source>
</evidence>
<keyword evidence="3" id="KW-1185">Reference proteome</keyword>
<gene>
    <name evidence="2" type="ORF">SDJN03_29798</name>
</gene>
<proteinExistence type="predicted"/>
<evidence type="ECO:0000313" key="2">
    <source>
        <dbReference type="EMBL" id="KAG6570883.1"/>
    </source>
</evidence>
<name>A0AAV6LVR3_9ROSI</name>
<evidence type="ECO:0000256" key="1">
    <source>
        <dbReference type="SAM" id="MobiDB-lite"/>
    </source>
</evidence>
<sequence length="152" mass="16375">MGNSCFKSNKVMAQDESCLALSNSPPVEAKKVEEKPVAGSAMAKPKTAEERSGAAAGKKVVRFKLQEEDENSGGSGGDGDRAGVLRIKVVMSQRELKQILKENENSSRSLEELIAEFKVKGRTTVSDAITDEVEDENGSRRPALECIPEGLH</sequence>
<reference evidence="2 3" key="1">
    <citation type="journal article" date="2021" name="Hortic Res">
        <title>The domestication of Cucurbita argyrosperma as revealed by the genome of its wild relative.</title>
        <authorList>
            <person name="Barrera-Redondo J."/>
            <person name="Sanchez-de la Vega G."/>
            <person name="Aguirre-Liguori J.A."/>
            <person name="Castellanos-Morales G."/>
            <person name="Gutierrez-Guerrero Y.T."/>
            <person name="Aguirre-Dugua X."/>
            <person name="Aguirre-Planter E."/>
            <person name="Tenaillon M.I."/>
            <person name="Lira-Saade R."/>
            <person name="Eguiarte L.E."/>
        </authorList>
    </citation>
    <scope>NUCLEOTIDE SEQUENCE [LARGE SCALE GENOMIC DNA]</scope>
    <source>
        <strain evidence="2">JBR-2021</strain>
    </source>
</reference>
<dbReference type="AlphaFoldDB" id="A0AAV6LVR3"/>
<feature type="region of interest" description="Disordered" evidence="1">
    <location>
        <begin position="125"/>
        <end position="152"/>
    </location>
</feature>
<comment type="caution">
    <text evidence="2">The sequence shown here is derived from an EMBL/GenBank/DDBJ whole genome shotgun (WGS) entry which is preliminary data.</text>
</comment>
<dbReference type="EMBL" id="JAGKQH010000020">
    <property type="protein sequence ID" value="KAG6570883.1"/>
    <property type="molecule type" value="Genomic_DNA"/>
</dbReference>
<protein>
    <submittedName>
        <fullName evidence="2">Uncharacterized protein</fullName>
    </submittedName>
</protein>
<dbReference type="Proteomes" id="UP000685013">
    <property type="component" value="Chromosome 20"/>
</dbReference>
<feature type="region of interest" description="Disordered" evidence="1">
    <location>
        <begin position="22"/>
        <end position="58"/>
    </location>
</feature>
<accession>A0AAV6LVR3</accession>